<dbReference type="Gene3D" id="2.40.10.10">
    <property type="entry name" value="Trypsin-like serine proteases"/>
    <property type="match status" value="1"/>
</dbReference>
<dbReference type="InterPro" id="IPR009003">
    <property type="entry name" value="Peptidase_S1_PA"/>
</dbReference>
<dbReference type="GO" id="GO:0005576">
    <property type="term" value="C:extracellular region"/>
    <property type="evidence" value="ECO:0007669"/>
    <property type="project" value="UniProtKB-SubCell"/>
</dbReference>
<dbReference type="EMBL" id="OV725081">
    <property type="protein sequence ID" value="CAH1400960.1"/>
    <property type="molecule type" value="Genomic_DNA"/>
</dbReference>
<evidence type="ECO:0000256" key="7">
    <source>
        <dbReference type="ARBA" id="ARBA00024195"/>
    </source>
</evidence>
<name>A0A9P0MQG5_NEZVI</name>
<evidence type="ECO:0000256" key="2">
    <source>
        <dbReference type="ARBA" id="ARBA00022525"/>
    </source>
</evidence>
<dbReference type="SMART" id="SM00020">
    <property type="entry name" value="Tryp_SPc"/>
    <property type="match status" value="1"/>
</dbReference>
<gene>
    <name evidence="11" type="ORF">NEZAVI_LOCUS10087</name>
</gene>
<dbReference type="Pfam" id="PF00089">
    <property type="entry name" value="Trypsin"/>
    <property type="match status" value="1"/>
</dbReference>
<dbReference type="SUPFAM" id="SSF50494">
    <property type="entry name" value="Trypsin-like serine proteases"/>
    <property type="match status" value="1"/>
</dbReference>
<dbReference type="PANTHER" id="PTHR24256">
    <property type="entry name" value="TRYPTASE-RELATED"/>
    <property type="match status" value="1"/>
</dbReference>
<protein>
    <recommendedName>
        <fullName evidence="10">Peptidase S1 domain-containing protein</fullName>
    </recommendedName>
</protein>
<evidence type="ECO:0000313" key="12">
    <source>
        <dbReference type="Proteomes" id="UP001152798"/>
    </source>
</evidence>
<dbReference type="Proteomes" id="UP001152798">
    <property type="component" value="Chromosome 5"/>
</dbReference>
<dbReference type="InterPro" id="IPR018114">
    <property type="entry name" value="TRYPSIN_HIS"/>
</dbReference>
<keyword evidence="6" id="KW-1015">Disulfide bond</keyword>
<evidence type="ECO:0000259" key="10">
    <source>
        <dbReference type="PROSITE" id="PS50240"/>
    </source>
</evidence>
<evidence type="ECO:0000256" key="3">
    <source>
        <dbReference type="ARBA" id="ARBA00022670"/>
    </source>
</evidence>
<reference evidence="11" key="1">
    <citation type="submission" date="2022-01" db="EMBL/GenBank/DDBJ databases">
        <authorList>
            <person name="King R."/>
        </authorList>
    </citation>
    <scope>NUCLEOTIDE SEQUENCE</scope>
</reference>
<dbReference type="FunFam" id="2.40.10.10:FF:000047">
    <property type="entry name" value="Trypsin eta"/>
    <property type="match status" value="1"/>
</dbReference>
<dbReference type="CDD" id="cd00190">
    <property type="entry name" value="Tryp_SPc"/>
    <property type="match status" value="1"/>
</dbReference>
<keyword evidence="4 8" id="KW-0378">Hydrolase</keyword>
<evidence type="ECO:0000256" key="9">
    <source>
        <dbReference type="SAM" id="SignalP"/>
    </source>
</evidence>
<proteinExistence type="inferred from homology"/>
<comment type="subcellular location">
    <subcellularLocation>
        <location evidence="1">Secreted</location>
    </subcellularLocation>
</comment>
<feature type="domain" description="Peptidase S1" evidence="10">
    <location>
        <begin position="42"/>
        <end position="267"/>
    </location>
</feature>
<keyword evidence="12" id="KW-1185">Reference proteome</keyword>
<dbReference type="PRINTS" id="PR00722">
    <property type="entry name" value="CHYMOTRYPSIN"/>
</dbReference>
<evidence type="ECO:0000313" key="11">
    <source>
        <dbReference type="EMBL" id="CAH1400960.1"/>
    </source>
</evidence>
<dbReference type="InterPro" id="IPR043504">
    <property type="entry name" value="Peptidase_S1_PA_chymotrypsin"/>
</dbReference>
<dbReference type="PROSITE" id="PS00135">
    <property type="entry name" value="TRYPSIN_SER"/>
    <property type="match status" value="1"/>
</dbReference>
<comment type="similarity">
    <text evidence="7">Belongs to the peptidase S1 family. CLIP subfamily.</text>
</comment>
<evidence type="ECO:0000256" key="1">
    <source>
        <dbReference type="ARBA" id="ARBA00004613"/>
    </source>
</evidence>
<dbReference type="OrthoDB" id="6613054at2759"/>
<sequence length="279" mass="30936">MKLFLVFAAIVGLSLGYNYKDIHEKRSRDLSCNCGWRNSGRIVGGKETRKNEYPWMVSLSTGCGGSIISPWHILTAAHCTAGSSPEKITVSVGRHSMHEDKHAVQYKISKIIEHESYDDKQILNDIAILVTSTPISFNQEVGPVCLWKEKSNLDGEYIKVMGWGTTKGTAEENFLREVDLKVIPLDKCKQSWSNIDMSGSQLCAHEDRKDSCNGDSGGPLVYLDQETNRYTQVALVSYGVSDCGNSPSPSVNTHVPHYYEWISNAIASSKPEAKTCIKI</sequence>
<feature type="chain" id="PRO_5040260098" description="Peptidase S1 domain-containing protein" evidence="9">
    <location>
        <begin position="17"/>
        <end position="279"/>
    </location>
</feature>
<dbReference type="InterPro" id="IPR001314">
    <property type="entry name" value="Peptidase_S1A"/>
</dbReference>
<organism evidence="11 12">
    <name type="scientific">Nezara viridula</name>
    <name type="common">Southern green stink bug</name>
    <name type="synonym">Cimex viridulus</name>
    <dbReference type="NCBI Taxonomy" id="85310"/>
    <lineage>
        <taxon>Eukaryota</taxon>
        <taxon>Metazoa</taxon>
        <taxon>Ecdysozoa</taxon>
        <taxon>Arthropoda</taxon>
        <taxon>Hexapoda</taxon>
        <taxon>Insecta</taxon>
        <taxon>Pterygota</taxon>
        <taxon>Neoptera</taxon>
        <taxon>Paraneoptera</taxon>
        <taxon>Hemiptera</taxon>
        <taxon>Heteroptera</taxon>
        <taxon>Panheteroptera</taxon>
        <taxon>Pentatomomorpha</taxon>
        <taxon>Pentatomoidea</taxon>
        <taxon>Pentatomidae</taxon>
        <taxon>Pentatominae</taxon>
        <taxon>Nezara</taxon>
    </lineage>
</organism>
<dbReference type="PROSITE" id="PS00134">
    <property type="entry name" value="TRYPSIN_HIS"/>
    <property type="match status" value="1"/>
</dbReference>
<dbReference type="GO" id="GO:0016485">
    <property type="term" value="P:protein processing"/>
    <property type="evidence" value="ECO:0007669"/>
    <property type="project" value="UniProtKB-ARBA"/>
</dbReference>
<dbReference type="PROSITE" id="PS50240">
    <property type="entry name" value="TRYPSIN_DOM"/>
    <property type="match status" value="1"/>
</dbReference>
<keyword evidence="5 8" id="KW-0720">Serine protease</keyword>
<evidence type="ECO:0000256" key="8">
    <source>
        <dbReference type="RuleBase" id="RU363034"/>
    </source>
</evidence>
<feature type="signal peptide" evidence="9">
    <location>
        <begin position="1"/>
        <end position="16"/>
    </location>
</feature>
<accession>A0A9P0MQG5</accession>
<dbReference type="InterPro" id="IPR051487">
    <property type="entry name" value="Ser/Thr_Proteases_Immune/Dev"/>
</dbReference>
<evidence type="ECO:0000256" key="4">
    <source>
        <dbReference type="ARBA" id="ARBA00022801"/>
    </source>
</evidence>
<evidence type="ECO:0000256" key="6">
    <source>
        <dbReference type="ARBA" id="ARBA00023157"/>
    </source>
</evidence>
<keyword evidence="2" id="KW-0964">Secreted</keyword>
<dbReference type="InterPro" id="IPR001254">
    <property type="entry name" value="Trypsin_dom"/>
</dbReference>
<dbReference type="GO" id="GO:0004252">
    <property type="term" value="F:serine-type endopeptidase activity"/>
    <property type="evidence" value="ECO:0007669"/>
    <property type="project" value="InterPro"/>
</dbReference>
<evidence type="ECO:0000256" key="5">
    <source>
        <dbReference type="ARBA" id="ARBA00022825"/>
    </source>
</evidence>
<dbReference type="InterPro" id="IPR033116">
    <property type="entry name" value="TRYPSIN_SER"/>
</dbReference>
<dbReference type="AlphaFoldDB" id="A0A9P0MQG5"/>
<keyword evidence="3 8" id="KW-0645">Protease</keyword>
<keyword evidence="9" id="KW-0732">Signal</keyword>